<name>A0ABP7JSS1_9RHOB</name>
<keyword evidence="3" id="KW-1185">Reference proteome</keyword>
<gene>
    <name evidence="2" type="ORF">GCM10022404_01310</name>
</gene>
<evidence type="ECO:0000313" key="3">
    <source>
        <dbReference type="Proteomes" id="UP001399917"/>
    </source>
</evidence>
<feature type="region of interest" description="Disordered" evidence="1">
    <location>
        <begin position="1"/>
        <end position="85"/>
    </location>
</feature>
<accession>A0ABP7JSS1</accession>
<dbReference type="Proteomes" id="UP001399917">
    <property type="component" value="Unassembled WGS sequence"/>
</dbReference>
<comment type="caution">
    <text evidence="2">The sequence shown here is derived from an EMBL/GenBank/DDBJ whole genome shotgun (WGS) entry which is preliminary data.</text>
</comment>
<organism evidence="2 3">
    <name type="scientific">Celeribacter arenosi</name>
    <dbReference type="NCBI Taxonomy" id="792649"/>
    <lineage>
        <taxon>Bacteria</taxon>
        <taxon>Pseudomonadati</taxon>
        <taxon>Pseudomonadota</taxon>
        <taxon>Alphaproteobacteria</taxon>
        <taxon>Rhodobacterales</taxon>
        <taxon>Roseobacteraceae</taxon>
        <taxon>Celeribacter</taxon>
    </lineage>
</organism>
<feature type="compositionally biased region" description="Basic and acidic residues" evidence="1">
    <location>
        <begin position="1"/>
        <end position="10"/>
    </location>
</feature>
<proteinExistence type="predicted"/>
<reference evidence="3" key="1">
    <citation type="journal article" date="2019" name="Int. J. Syst. Evol. Microbiol.">
        <title>The Global Catalogue of Microorganisms (GCM) 10K type strain sequencing project: providing services to taxonomists for standard genome sequencing and annotation.</title>
        <authorList>
            <consortium name="The Broad Institute Genomics Platform"/>
            <consortium name="The Broad Institute Genome Sequencing Center for Infectious Disease"/>
            <person name="Wu L."/>
            <person name="Ma J."/>
        </authorList>
    </citation>
    <scope>NUCLEOTIDE SEQUENCE [LARGE SCALE GENOMIC DNA]</scope>
    <source>
        <strain evidence="3">JCM 17190</strain>
    </source>
</reference>
<protein>
    <submittedName>
        <fullName evidence="2">Uncharacterized protein</fullName>
    </submittedName>
</protein>
<dbReference type="EMBL" id="BAABDF010000001">
    <property type="protein sequence ID" value="GAA3853655.1"/>
    <property type="molecule type" value="Genomic_DNA"/>
</dbReference>
<sequence>MTHTLPDAKSRAPYPPAQLPAQSSPHLLPRANPLPENPAHFDPRQAPAPPTRTQTPRTLIHTFCPAPLTRPDAQKLPLTPTPIPL</sequence>
<evidence type="ECO:0000256" key="1">
    <source>
        <dbReference type="SAM" id="MobiDB-lite"/>
    </source>
</evidence>
<evidence type="ECO:0000313" key="2">
    <source>
        <dbReference type="EMBL" id="GAA3853655.1"/>
    </source>
</evidence>